<name>A0ABQ3YEH2_9ACTN</name>
<dbReference type="InterPro" id="IPR011042">
    <property type="entry name" value="6-blade_b-propeller_TolB-like"/>
</dbReference>
<sequence>MSIGVMWKRIMTVAGAVTVFLAGTQAVAGAAPATQPQGRILFIRTVDSPHGSGEVQSVLPDGSALAGLNLTVTWGSSPDYSPDGRRIAFVTQGPDDLMASVYTAAADGTGAQRLTQAPCGPGHPRWSPDGTSIGFETCGDIYKTDLNGHSTPITGSAGGANLSFSWGPQGKRIATVSTVAPGVRLWRADGSANRQVGNLPGPWDVDWNPRNGKLAVSSGDDLWLVDVVTGAQQRLTDTPDVAEGSVVWSPDGRWLAYSESQVHEVTDPDTGDTYRELTDPQIYLVDAAGGQRHAVGVPGIPTSWRAQA</sequence>
<protein>
    <recommendedName>
        <fullName evidence="5">TolB protein</fullName>
    </recommendedName>
</protein>
<dbReference type="Pfam" id="PF07676">
    <property type="entry name" value="PD40"/>
    <property type="match status" value="2"/>
</dbReference>
<evidence type="ECO:0008006" key="5">
    <source>
        <dbReference type="Google" id="ProtNLM"/>
    </source>
</evidence>
<comment type="caution">
    <text evidence="3">The sequence shown here is derived from an EMBL/GenBank/DDBJ whole genome shotgun (WGS) entry which is preliminary data.</text>
</comment>
<evidence type="ECO:0000313" key="3">
    <source>
        <dbReference type="EMBL" id="GID78393.1"/>
    </source>
</evidence>
<dbReference type="Gene3D" id="2.120.10.60">
    <property type="entry name" value="Tricorn protease N-terminal domain"/>
    <property type="match status" value="1"/>
</dbReference>
<dbReference type="PANTHER" id="PTHR36842:SF1">
    <property type="entry name" value="PROTEIN TOLB"/>
    <property type="match status" value="1"/>
</dbReference>
<evidence type="ECO:0000256" key="1">
    <source>
        <dbReference type="ARBA" id="ARBA00009820"/>
    </source>
</evidence>
<evidence type="ECO:0000256" key="2">
    <source>
        <dbReference type="SAM" id="SignalP"/>
    </source>
</evidence>
<gene>
    <name evidence="3" type="ORF">Ade02nite_70340</name>
</gene>
<dbReference type="PANTHER" id="PTHR36842">
    <property type="entry name" value="PROTEIN TOLB HOMOLOG"/>
    <property type="match status" value="1"/>
</dbReference>
<dbReference type="SUPFAM" id="SSF82171">
    <property type="entry name" value="DPP6 N-terminal domain-like"/>
    <property type="match status" value="1"/>
</dbReference>
<proteinExistence type="inferred from homology"/>
<organism evidence="3 4">
    <name type="scientific">Paractinoplanes deccanensis</name>
    <dbReference type="NCBI Taxonomy" id="113561"/>
    <lineage>
        <taxon>Bacteria</taxon>
        <taxon>Bacillati</taxon>
        <taxon>Actinomycetota</taxon>
        <taxon>Actinomycetes</taxon>
        <taxon>Micromonosporales</taxon>
        <taxon>Micromonosporaceae</taxon>
        <taxon>Paractinoplanes</taxon>
    </lineage>
</organism>
<feature type="chain" id="PRO_5045597417" description="TolB protein" evidence="2">
    <location>
        <begin position="31"/>
        <end position="308"/>
    </location>
</feature>
<keyword evidence="4" id="KW-1185">Reference proteome</keyword>
<evidence type="ECO:0000313" key="4">
    <source>
        <dbReference type="Proteomes" id="UP000609879"/>
    </source>
</evidence>
<accession>A0ABQ3YEH2</accession>
<dbReference type="Gene3D" id="2.120.10.30">
    <property type="entry name" value="TolB, C-terminal domain"/>
    <property type="match status" value="1"/>
</dbReference>
<reference evidence="3 4" key="1">
    <citation type="submission" date="2021-01" db="EMBL/GenBank/DDBJ databases">
        <title>Whole genome shotgun sequence of Actinoplanes deccanensis NBRC 13994.</title>
        <authorList>
            <person name="Komaki H."/>
            <person name="Tamura T."/>
        </authorList>
    </citation>
    <scope>NUCLEOTIDE SEQUENCE [LARGE SCALE GENOMIC DNA]</scope>
    <source>
        <strain evidence="3 4">NBRC 13994</strain>
    </source>
</reference>
<dbReference type="InterPro" id="IPR011659">
    <property type="entry name" value="WD40"/>
</dbReference>
<keyword evidence="2" id="KW-0732">Signal</keyword>
<dbReference type="EMBL" id="BOMI01000146">
    <property type="protein sequence ID" value="GID78393.1"/>
    <property type="molecule type" value="Genomic_DNA"/>
</dbReference>
<comment type="similarity">
    <text evidence="1">Belongs to the TolB family.</text>
</comment>
<dbReference type="Proteomes" id="UP000609879">
    <property type="component" value="Unassembled WGS sequence"/>
</dbReference>
<feature type="signal peptide" evidence="2">
    <location>
        <begin position="1"/>
        <end position="30"/>
    </location>
</feature>